<dbReference type="AlphaFoldDB" id="A0A1M6W256"/>
<protein>
    <submittedName>
        <fullName evidence="2">Uncharacterized protein</fullName>
    </submittedName>
</protein>
<proteinExistence type="predicted"/>
<dbReference type="STRING" id="1848.SAMN05443637_113186"/>
<feature type="compositionally biased region" description="Basic and acidic residues" evidence="1">
    <location>
        <begin position="9"/>
        <end position="22"/>
    </location>
</feature>
<feature type="region of interest" description="Disordered" evidence="1">
    <location>
        <begin position="1"/>
        <end position="27"/>
    </location>
</feature>
<dbReference type="OrthoDB" id="4437611at2"/>
<accession>A0A1M6W256</accession>
<dbReference type="Proteomes" id="UP000184363">
    <property type="component" value="Unassembled WGS sequence"/>
</dbReference>
<keyword evidence="3" id="KW-1185">Reference proteome</keyword>
<reference evidence="2 3" key="1">
    <citation type="submission" date="2016-11" db="EMBL/GenBank/DDBJ databases">
        <authorList>
            <person name="Jaros S."/>
            <person name="Januszkiewicz K."/>
            <person name="Wedrychowicz H."/>
        </authorList>
    </citation>
    <scope>NUCLEOTIDE SEQUENCE [LARGE SCALE GENOMIC DNA]</scope>
    <source>
        <strain evidence="2 3">DSM 43832</strain>
    </source>
</reference>
<evidence type="ECO:0000256" key="1">
    <source>
        <dbReference type="SAM" id="MobiDB-lite"/>
    </source>
</evidence>
<sequence length="60" mass="6777">MTATNATRRRADARRAGREAPPTRKAVTEVCDGLAPVLRRRGMIRSGYSYGTFKENLFEF</sequence>
<evidence type="ECO:0000313" key="2">
    <source>
        <dbReference type="EMBL" id="SHK87739.1"/>
    </source>
</evidence>
<organism evidence="2 3">
    <name type="scientific">Pseudonocardia thermophila</name>
    <dbReference type="NCBI Taxonomy" id="1848"/>
    <lineage>
        <taxon>Bacteria</taxon>
        <taxon>Bacillati</taxon>
        <taxon>Actinomycetota</taxon>
        <taxon>Actinomycetes</taxon>
        <taxon>Pseudonocardiales</taxon>
        <taxon>Pseudonocardiaceae</taxon>
        <taxon>Pseudonocardia</taxon>
    </lineage>
</organism>
<gene>
    <name evidence="2" type="ORF">SAMN05443637_113186</name>
</gene>
<evidence type="ECO:0000313" key="3">
    <source>
        <dbReference type="Proteomes" id="UP000184363"/>
    </source>
</evidence>
<dbReference type="EMBL" id="FRAP01000013">
    <property type="protein sequence ID" value="SHK87739.1"/>
    <property type="molecule type" value="Genomic_DNA"/>
</dbReference>
<name>A0A1M6W256_PSETH</name>
<dbReference type="RefSeq" id="WP_143172219.1">
    <property type="nucleotide sequence ID" value="NZ_FRAP01000013.1"/>
</dbReference>